<gene>
    <name evidence="4" type="ORF">J3D65DRAFT_603860</name>
</gene>
<evidence type="ECO:0000256" key="2">
    <source>
        <dbReference type="ARBA" id="ARBA00023002"/>
    </source>
</evidence>
<organism evidence="4 5">
    <name type="scientific">Phyllosticta citribraziliensis</name>
    <dbReference type="NCBI Taxonomy" id="989973"/>
    <lineage>
        <taxon>Eukaryota</taxon>
        <taxon>Fungi</taxon>
        <taxon>Dikarya</taxon>
        <taxon>Ascomycota</taxon>
        <taxon>Pezizomycotina</taxon>
        <taxon>Dothideomycetes</taxon>
        <taxon>Dothideomycetes incertae sedis</taxon>
        <taxon>Botryosphaeriales</taxon>
        <taxon>Phyllostictaceae</taxon>
        <taxon>Phyllosticta</taxon>
    </lineage>
</organism>
<evidence type="ECO:0000256" key="3">
    <source>
        <dbReference type="SAM" id="MobiDB-lite"/>
    </source>
</evidence>
<dbReference type="InterPro" id="IPR036291">
    <property type="entry name" value="NAD(P)-bd_dom_sf"/>
</dbReference>
<dbReference type="GeneID" id="92031142"/>
<name>A0ABR1LN46_9PEZI</name>
<dbReference type="EMBL" id="JBBPEH010000007">
    <property type="protein sequence ID" value="KAK7536103.1"/>
    <property type="molecule type" value="Genomic_DNA"/>
</dbReference>
<feature type="compositionally biased region" description="Polar residues" evidence="3">
    <location>
        <begin position="109"/>
        <end position="124"/>
    </location>
</feature>
<dbReference type="Pfam" id="PF13561">
    <property type="entry name" value="adh_short_C2"/>
    <property type="match status" value="1"/>
</dbReference>
<evidence type="ECO:0000313" key="4">
    <source>
        <dbReference type="EMBL" id="KAK7536103.1"/>
    </source>
</evidence>
<sequence length="361" mass="37924">MAWLPGCLAAWPPAWPGRSGNTSTDMLRSALPRLQIRPSIVSRRLCPNGLRLYHDQGHGPLATDRQLSILVTGGSRGIGLAIAKQFARHPNVNTCIIGRNETSLRTAAQSIEESCASPNNAHLPTSSSSSSSSAAATAPERAHSYIVGDVTSRTFWQSLARGNLSATHTSGKSALADPATCDVLVNAAGVSKTGVFVRQTADAIDHVFQTNLVGTTWACKYMMPGMLKRARLLRHDVELGQHPGASIVNLSSLLGLKGGVGSAAYAASKAGVIAHLLSGLTRALAAEYGPLGLRVNTLVPGYVETAMTDAMETKARDLARDSIPLKRFGTADEIASAAVFLATNRYANNCVLNLDGGLSAM</sequence>
<dbReference type="InterPro" id="IPR002347">
    <property type="entry name" value="SDR_fam"/>
</dbReference>
<keyword evidence="2" id="KW-0560">Oxidoreductase</keyword>
<dbReference type="PRINTS" id="PR00081">
    <property type="entry name" value="GDHRDH"/>
</dbReference>
<evidence type="ECO:0000313" key="5">
    <source>
        <dbReference type="Proteomes" id="UP001360953"/>
    </source>
</evidence>
<keyword evidence="5" id="KW-1185">Reference proteome</keyword>
<evidence type="ECO:0000256" key="1">
    <source>
        <dbReference type="ARBA" id="ARBA00006484"/>
    </source>
</evidence>
<dbReference type="PANTHER" id="PTHR42760:SF133">
    <property type="entry name" value="3-OXOACYL-[ACYL-CARRIER-PROTEIN] REDUCTASE"/>
    <property type="match status" value="1"/>
</dbReference>
<dbReference type="Pfam" id="PF00106">
    <property type="entry name" value="adh_short"/>
    <property type="match status" value="1"/>
</dbReference>
<dbReference type="SUPFAM" id="SSF51735">
    <property type="entry name" value="NAD(P)-binding Rossmann-fold domains"/>
    <property type="match status" value="1"/>
</dbReference>
<protein>
    <submittedName>
        <fullName evidence="4">Uncharacterized protein</fullName>
    </submittedName>
</protein>
<dbReference type="Gene3D" id="3.40.50.720">
    <property type="entry name" value="NAD(P)-binding Rossmann-like Domain"/>
    <property type="match status" value="1"/>
</dbReference>
<reference evidence="4 5" key="1">
    <citation type="submission" date="2024-04" db="EMBL/GenBank/DDBJ databases">
        <title>Phyllosticta paracitricarpa is synonymous to the EU quarantine fungus P. citricarpa based on phylogenomic analyses.</title>
        <authorList>
            <consortium name="Lawrence Berkeley National Laboratory"/>
            <person name="Van ingen-buijs V.A."/>
            <person name="Van westerhoven A.C."/>
            <person name="Haridas S."/>
            <person name="Skiadas P."/>
            <person name="Martin F."/>
            <person name="Groenewald J.Z."/>
            <person name="Crous P.W."/>
            <person name="Seidl M.F."/>
        </authorList>
    </citation>
    <scope>NUCLEOTIDE SEQUENCE [LARGE SCALE GENOMIC DNA]</scope>
    <source>
        <strain evidence="4 5">CPC 17464</strain>
    </source>
</reference>
<proteinExistence type="inferred from homology"/>
<accession>A0ABR1LN46</accession>
<feature type="region of interest" description="Disordered" evidence="3">
    <location>
        <begin position="109"/>
        <end position="135"/>
    </location>
</feature>
<dbReference type="Proteomes" id="UP001360953">
    <property type="component" value="Unassembled WGS sequence"/>
</dbReference>
<comment type="similarity">
    <text evidence="1">Belongs to the short-chain dehydrogenases/reductases (SDR) family.</text>
</comment>
<feature type="compositionally biased region" description="Low complexity" evidence="3">
    <location>
        <begin position="125"/>
        <end position="135"/>
    </location>
</feature>
<dbReference type="RefSeq" id="XP_066654519.1">
    <property type="nucleotide sequence ID" value="XM_066798236.1"/>
</dbReference>
<dbReference type="PANTHER" id="PTHR42760">
    <property type="entry name" value="SHORT-CHAIN DEHYDROGENASES/REDUCTASES FAMILY MEMBER"/>
    <property type="match status" value="1"/>
</dbReference>
<comment type="caution">
    <text evidence="4">The sequence shown here is derived from an EMBL/GenBank/DDBJ whole genome shotgun (WGS) entry which is preliminary data.</text>
</comment>